<organism evidence="6 7">
    <name type="scientific">Joostella atrarenae</name>
    <dbReference type="NCBI Taxonomy" id="679257"/>
    <lineage>
        <taxon>Bacteria</taxon>
        <taxon>Pseudomonadati</taxon>
        <taxon>Bacteroidota</taxon>
        <taxon>Flavobacteriia</taxon>
        <taxon>Flavobacteriales</taxon>
        <taxon>Flavobacteriaceae</taxon>
        <taxon>Joostella</taxon>
    </lineage>
</organism>
<keyword evidence="1" id="KW-0805">Transcription regulation</keyword>
<feature type="domain" description="HTH tetR-type" evidence="5">
    <location>
        <begin position="6"/>
        <end position="66"/>
    </location>
</feature>
<evidence type="ECO:0000313" key="7">
    <source>
        <dbReference type="Proteomes" id="UP000829517"/>
    </source>
</evidence>
<dbReference type="Pfam" id="PF16925">
    <property type="entry name" value="TetR_C_13"/>
    <property type="match status" value="1"/>
</dbReference>
<dbReference type="Pfam" id="PF00440">
    <property type="entry name" value="TetR_N"/>
    <property type="match status" value="1"/>
</dbReference>
<sequence>MTSKAEKTTEFIIKTVAPIFNKKGYTATSLNDITKATGLTKGAIYGNFENKEKLSLYAFDFNSNTILSRLELYMNKGETPLERLIFFVKFYKNYYDFTSDFGGCPIINTGADAKNMHPELLEKVQESINKIESFISHEINEAKKIGEIRNTIYGDVYGKRFFSLIQGAIFMSQTTNDKSYINDCLNVILDTINQRFK</sequence>
<dbReference type="PRINTS" id="PR00455">
    <property type="entry name" value="HTHTETR"/>
</dbReference>
<dbReference type="InterPro" id="IPR011075">
    <property type="entry name" value="TetR_C"/>
</dbReference>
<proteinExistence type="predicted"/>
<evidence type="ECO:0000256" key="1">
    <source>
        <dbReference type="ARBA" id="ARBA00023015"/>
    </source>
</evidence>
<dbReference type="RefSeq" id="WP_236958516.1">
    <property type="nucleotide sequence ID" value="NZ_JAETXX010000003.1"/>
</dbReference>
<dbReference type="InterPro" id="IPR001647">
    <property type="entry name" value="HTH_TetR"/>
</dbReference>
<dbReference type="SUPFAM" id="SSF48498">
    <property type="entry name" value="Tetracyclin repressor-like, C-terminal domain"/>
    <property type="match status" value="1"/>
</dbReference>
<name>A0ABS9J283_9FLAO</name>
<protein>
    <submittedName>
        <fullName evidence="6">TetR/AcrR family transcriptional regulator</fullName>
    </submittedName>
</protein>
<dbReference type="EMBL" id="JAETXX010000003">
    <property type="protein sequence ID" value="MCF8714552.1"/>
    <property type="molecule type" value="Genomic_DNA"/>
</dbReference>
<dbReference type="InterPro" id="IPR036271">
    <property type="entry name" value="Tet_transcr_reg_TetR-rel_C_sf"/>
</dbReference>
<comment type="caution">
    <text evidence="6">The sequence shown here is derived from an EMBL/GenBank/DDBJ whole genome shotgun (WGS) entry which is preliminary data.</text>
</comment>
<gene>
    <name evidence="6" type="ORF">JM658_06875</name>
</gene>
<dbReference type="Proteomes" id="UP000829517">
    <property type="component" value="Unassembled WGS sequence"/>
</dbReference>
<dbReference type="PANTHER" id="PTHR47506">
    <property type="entry name" value="TRANSCRIPTIONAL REGULATORY PROTEIN"/>
    <property type="match status" value="1"/>
</dbReference>
<reference evidence="6 7" key="1">
    <citation type="submission" date="2021-01" db="EMBL/GenBank/DDBJ databases">
        <title>Genome sequencing of Joostella atrarenae M1-2 (= KCTC 23194).</title>
        <authorList>
            <person name="Zakaria M.R."/>
            <person name="Lam M.Q."/>
            <person name="Chong C.S."/>
        </authorList>
    </citation>
    <scope>NUCLEOTIDE SEQUENCE [LARGE SCALE GENOMIC DNA]</scope>
    <source>
        <strain evidence="6 7">M1-2</strain>
    </source>
</reference>
<evidence type="ECO:0000256" key="4">
    <source>
        <dbReference type="PROSITE-ProRule" id="PRU00335"/>
    </source>
</evidence>
<dbReference type="Gene3D" id="1.10.357.10">
    <property type="entry name" value="Tetracycline Repressor, domain 2"/>
    <property type="match status" value="1"/>
</dbReference>
<feature type="DNA-binding region" description="H-T-H motif" evidence="4">
    <location>
        <begin position="29"/>
        <end position="48"/>
    </location>
</feature>
<dbReference type="InterPro" id="IPR009057">
    <property type="entry name" value="Homeodomain-like_sf"/>
</dbReference>
<evidence type="ECO:0000256" key="3">
    <source>
        <dbReference type="ARBA" id="ARBA00023163"/>
    </source>
</evidence>
<keyword evidence="2 4" id="KW-0238">DNA-binding</keyword>
<keyword evidence="3" id="KW-0804">Transcription</keyword>
<evidence type="ECO:0000259" key="5">
    <source>
        <dbReference type="PROSITE" id="PS50977"/>
    </source>
</evidence>
<evidence type="ECO:0000313" key="6">
    <source>
        <dbReference type="EMBL" id="MCF8714552.1"/>
    </source>
</evidence>
<dbReference type="PROSITE" id="PS50977">
    <property type="entry name" value="HTH_TETR_2"/>
    <property type="match status" value="1"/>
</dbReference>
<evidence type="ECO:0000256" key="2">
    <source>
        <dbReference type="ARBA" id="ARBA00023125"/>
    </source>
</evidence>
<keyword evidence="7" id="KW-1185">Reference proteome</keyword>
<dbReference type="SUPFAM" id="SSF46689">
    <property type="entry name" value="Homeodomain-like"/>
    <property type="match status" value="1"/>
</dbReference>
<accession>A0ABS9J283</accession>
<dbReference type="PANTHER" id="PTHR47506:SF3">
    <property type="entry name" value="HTH-TYPE TRANSCRIPTIONAL REGULATOR LMRA"/>
    <property type="match status" value="1"/>
</dbReference>